<evidence type="ECO:0000313" key="3">
    <source>
        <dbReference type="Proteomes" id="UP000799538"/>
    </source>
</evidence>
<organism evidence="2 3">
    <name type="scientific">Elsinoe ampelina</name>
    <dbReference type="NCBI Taxonomy" id="302913"/>
    <lineage>
        <taxon>Eukaryota</taxon>
        <taxon>Fungi</taxon>
        <taxon>Dikarya</taxon>
        <taxon>Ascomycota</taxon>
        <taxon>Pezizomycotina</taxon>
        <taxon>Dothideomycetes</taxon>
        <taxon>Dothideomycetidae</taxon>
        <taxon>Myriangiales</taxon>
        <taxon>Elsinoaceae</taxon>
        <taxon>Elsinoe</taxon>
    </lineage>
</organism>
<dbReference type="AlphaFoldDB" id="A0A6A6G2D9"/>
<evidence type="ECO:0000256" key="1">
    <source>
        <dbReference type="SAM" id="MobiDB-lite"/>
    </source>
</evidence>
<dbReference type="EMBL" id="ML992514">
    <property type="protein sequence ID" value="KAF2219891.1"/>
    <property type="molecule type" value="Genomic_DNA"/>
</dbReference>
<feature type="region of interest" description="Disordered" evidence="1">
    <location>
        <begin position="128"/>
        <end position="162"/>
    </location>
</feature>
<accession>A0A6A6G2D9</accession>
<dbReference type="Proteomes" id="UP000799538">
    <property type="component" value="Unassembled WGS sequence"/>
</dbReference>
<protein>
    <submittedName>
        <fullName evidence="2">Uncharacterized protein</fullName>
    </submittedName>
</protein>
<proteinExistence type="predicted"/>
<dbReference type="OrthoDB" id="10597726at2759"/>
<evidence type="ECO:0000313" key="2">
    <source>
        <dbReference type="EMBL" id="KAF2219891.1"/>
    </source>
</evidence>
<keyword evidence="3" id="KW-1185">Reference proteome</keyword>
<gene>
    <name evidence="2" type="ORF">BDZ85DRAFT_36300</name>
</gene>
<reference evidence="3" key="1">
    <citation type="journal article" date="2020" name="Stud. Mycol.">
        <title>101 Dothideomycetes genomes: A test case for predicting lifestyles and emergence of pathogens.</title>
        <authorList>
            <person name="Haridas S."/>
            <person name="Albert R."/>
            <person name="Binder M."/>
            <person name="Bloem J."/>
            <person name="LaButti K."/>
            <person name="Salamov A."/>
            <person name="Andreopoulos B."/>
            <person name="Baker S."/>
            <person name="Barry K."/>
            <person name="Bills G."/>
            <person name="Bluhm B."/>
            <person name="Cannon C."/>
            <person name="Castanera R."/>
            <person name="Culley D."/>
            <person name="Daum C."/>
            <person name="Ezra D."/>
            <person name="Gonzalez J."/>
            <person name="Henrissat B."/>
            <person name="Kuo A."/>
            <person name="Liang C."/>
            <person name="Lipzen A."/>
            <person name="Lutzoni F."/>
            <person name="Magnuson J."/>
            <person name="Mondo S."/>
            <person name="Nolan M."/>
            <person name="Ohm R."/>
            <person name="Pangilinan J."/>
            <person name="Park H.-J."/>
            <person name="Ramirez L."/>
            <person name="Alfaro M."/>
            <person name="Sun H."/>
            <person name="Tritt A."/>
            <person name="Yoshinaga Y."/>
            <person name="Zwiers L.-H."/>
            <person name="Turgeon B."/>
            <person name="Goodwin S."/>
            <person name="Spatafora J."/>
            <person name="Crous P."/>
            <person name="Grigoriev I."/>
        </authorList>
    </citation>
    <scope>NUCLEOTIDE SEQUENCE [LARGE SCALE GENOMIC DNA]</scope>
    <source>
        <strain evidence="3">CECT 20119</strain>
    </source>
</reference>
<sequence length="245" mass="27206">MASRDMGSRLRGLKIFNSCSSTVLSDRDLTPHQHSLTKWQRQRLLPTKKTGKTGYGSPQRAENTIPTFQAEIDPPRLGPTMMSTRAFTLLGTSSAEPRLKQPLPSTPTPTMWSAGDFTLQVPIGSANRHIKPLPKNPPAMRRESRSLSHQTSSPVSHRESNDLNPAWRSCNIHSSCRLFDDITHNVDTANSQNSGTVESAYTDSGTLLSTDRAEQMACKYHITTSKGRLARPNVSVLEHDIRTWT</sequence>
<name>A0A6A6G2D9_9PEZI</name>